<keyword evidence="1" id="KW-0722">Serine protease inhibitor</keyword>
<keyword evidence="2" id="KW-0732">Signal</keyword>
<dbReference type="PhylomeDB" id="Q18805"/>
<dbReference type="UCSC" id="C53B7.2">
    <property type="organism name" value="c. elegans"/>
</dbReference>
<dbReference type="PaxDb" id="6239-C53B7.2"/>
<dbReference type="HOGENOM" id="CLU_1620524_0_0_1"/>
<dbReference type="InterPro" id="IPR002919">
    <property type="entry name" value="TIL_dom"/>
</dbReference>
<dbReference type="InParanoid" id="Q18805"/>
<name>Q18805_CAEEL</name>
<dbReference type="GO" id="GO:0004867">
    <property type="term" value="F:serine-type endopeptidase inhibitor activity"/>
    <property type="evidence" value="ECO:0007669"/>
    <property type="project" value="UniProtKB-KW"/>
</dbReference>
<dbReference type="eggNOG" id="KOG1218">
    <property type="taxonomic scope" value="Eukaryota"/>
</dbReference>
<accession>Q18805</accession>
<dbReference type="CDD" id="cd19941">
    <property type="entry name" value="TIL"/>
    <property type="match status" value="1"/>
</dbReference>
<organism evidence="4 5">
    <name type="scientific">Caenorhabditis elegans</name>
    <dbReference type="NCBI Taxonomy" id="6239"/>
    <lineage>
        <taxon>Eukaryota</taxon>
        <taxon>Metazoa</taxon>
        <taxon>Ecdysozoa</taxon>
        <taxon>Nematoda</taxon>
        <taxon>Chromadorea</taxon>
        <taxon>Rhabditida</taxon>
        <taxon>Rhabditina</taxon>
        <taxon>Rhabditomorpha</taxon>
        <taxon>Rhabditoidea</taxon>
        <taxon>Rhabditidae</taxon>
        <taxon>Peloderinae</taxon>
        <taxon>Caenorhabditis</taxon>
    </lineage>
</organism>
<dbReference type="GeneID" id="183744"/>
<sequence length="169" mass="18681">MMFAFPIALLSVVLVVDSQYHQTTTQVSCGINEQYSPCTQMCPPTCESPNPQCRVDCTRPSCTCLPGHVYSNSRQCIPANSCYQTQSLRCRMNNDCRPGMYCINGYCGAASGVYTRTVVSSSSLSSSSSGHRHHSHRSQGECSLDVHCDHRKICIDGICVYADRSDRYN</sequence>
<evidence type="ECO:0000256" key="2">
    <source>
        <dbReference type="SAM" id="SignalP"/>
    </source>
</evidence>
<dbReference type="KEGG" id="cel:CELE_C53B7.2"/>
<dbReference type="InterPro" id="IPR036084">
    <property type="entry name" value="Ser_inhib-like_sf"/>
</dbReference>
<dbReference type="OMA" id="CRVDCTR"/>
<keyword evidence="1" id="KW-0646">Protease inhibitor</keyword>
<feature type="signal peptide" evidence="2">
    <location>
        <begin position="1"/>
        <end position="18"/>
    </location>
</feature>
<evidence type="ECO:0000259" key="3">
    <source>
        <dbReference type="Pfam" id="PF01826"/>
    </source>
</evidence>
<dbReference type="SUPFAM" id="SSF57567">
    <property type="entry name" value="Serine protease inhibitors"/>
    <property type="match status" value="1"/>
</dbReference>
<dbReference type="Bgee" id="WBGene00016893">
    <property type="expression patterns" value="Expressed in adult organism and 2 other cell types or tissues"/>
</dbReference>
<dbReference type="STRING" id="6239.C53B7.2.2"/>
<feature type="chain" id="PRO_5004186901" evidence="2">
    <location>
        <begin position="19"/>
        <end position="169"/>
    </location>
</feature>
<feature type="domain" description="TIL" evidence="3">
    <location>
        <begin position="29"/>
        <end position="82"/>
    </location>
</feature>
<dbReference type="AGR" id="WB:WBGene00016893"/>
<dbReference type="CTD" id="183744"/>
<evidence type="ECO:0000313" key="5">
    <source>
        <dbReference type="Proteomes" id="UP000001940"/>
    </source>
</evidence>
<dbReference type="AlphaFoldDB" id="Q18805"/>
<dbReference type="Proteomes" id="UP000001940">
    <property type="component" value="Chromosome X"/>
</dbReference>
<dbReference type="FunCoup" id="Q18805">
    <property type="interactions" value="315"/>
</dbReference>
<evidence type="ECO:0000256" key="1">
    <source>
        <dbReference type="ARBA" id="ARBA00022900"/>
    </source>
</evidence>
<dbReference type="WormBase" id="C53B7.2">
    <property type="protein sequence ID" value="CE41778"/>
    <property type="gene ID" value="WBGene00016893"/>
</dbReference>
<dbReference type="Pfam" id="PF01826">
    <property type="entry name" value="TIL"/>
    <property type="match status" value="1"/>
</dbReference>
<keyword evidence="7" id="KW-1267">Proteomics identification</keyword>
<evidence type="ECO:0000313" key="6">
    <source>
        <dbReference type="WormBase" id="C53B7.2"/>
    </source>
</evidence>
<dbReference type="PeptideAtlas" id="Q18805"/>
<gene>
    <name evidence="4 6" type="ORF">C53B7.2</name>
    <name evidence="4" type="ORF">CELE_C53B7.2</name>
</gene>
<evidence type="ECO:0000313" key="4">
    <source>
        <dbReference type="EMBL" id="CCD67891.1"/>
    </source>
</evidence>
<keyword evidence="5" id="KW-1185">Reference proteome</keyword>
<dbReference type="OrthoDB" id="671595at2759"/>
<protein>
    <submittedName>
        <fullName evidence="4">TIL domain-containing protein</fullName>
    </submittedName>
</protein>
<reference evidence="4 5" key="1">
    <citation type="journal article" date="1998" name="Science">
        <title>Genome sequence of the nematode C. elegans: a platform for investigating biology.</title>
        <authorList>
            <consortium name="The C. elegans sequencing consortium"/>
            <person name="Sulson J.E."/>
            <person name="Waterston R."/>
        </authorList>
    </citation>
    <scope>NUCLEOTIDE SEQUENCE [LARGE SCALE GENOMIC DNA]</scope>
    <source>
        <strain evidence="4 5">Bristol N2</strain>
    </source>
</reference>
<dbReference type="RefSeq" id="NP_509154.2">
    <property type="nucleotide sequence ID" value="NM_076753.6"/>
</dbReference>
<evidence type="ECO:0007829" key="7">
    <source>
        <dbReference type="PeptideAtlas" id="Q18805"/>
    </source>
</evidence>
<proteinExistence type="evidence at protein level"/>
<dbReference type="EMBL" id="BX284606">
    <property type="protein sequence ID" value="CCD67891.1"/>
    <property type="molecule type" value="Genomic_DNA"/>
</dbReference>
<dbReference type="Gene3D" id="2.10.25.10">
    <property type="entry name" value="Laminin"/>
    <property type="match status" value="1"/>
</dbReference>
<dbReference type="SMR" id="Q18805"/>